<evidence type="ECO:0000313" key="9">
    <source>
        <dbReference type="Proteomes" id="UP000649604"/>
    </source>
</evidence>
<evidence type="ECO:0000256" key="7">
    <source>
        <dbReference type="NCBIfam" id="TIGR00126"/>
    </source>
</evidence>
<dbReference type="SMART" id="SM01133">
    <property type="entry name" value="DeoC"/>
    <property type="match status" value="1"/>
</dbReference>
<dbReference type="EC" id="4.1.2.4" evidence="2 7"/>
<dbReference type="HAMAP" id="MF_00114">
    <property type="entry name" value="DeoC_type1"/>
    <property type="match status" value="1"/>
</dbReference>
<dbReference type="EMBL" id="WJJP01000498">
    <property type="protein sequence ID" value="MBD3325934.1"/>
    <property type="molecule type" value="Genomic_DNA"/>
</dbReference>
<evidence type="ECO:0000256" key="3">
    <source>
        <dbReference type="ARBA" id="ARBA00022490"/>
    </source>
</evidence>
<sequence>MELSPQDIARCIDISTVQAQHGEAEIRELVQYAREYGFIAVHALPCWTKFLSELLSDRDDILVGGPVGFPSGGHRTETKVFEAKQLIADGLQEMDLMMNIGMLRSGRYAYVEEEIRAIVETAGTMPVKVILEVYHLTDDEIKQACELCINAGAAFVKTGTGWTPSGATLDVVSLITSFVGDAIKVKASGGVRGLEMFTTMYNLGVARFGINVNASIEILRECAALPG</sequence>
<dbReference type="GO" id="GO:0004139">
    <property type="term" value="F:deoxyribose-phosphate aldolase activity"/>
    <property type="evidence" value="ECO:0007669"/>
    <property type="project" value="UniProtKB-UniRule"/>
</dbReference>
<dbReference type="InterPro" id="IPR013785">
    <property type="entry name" value="Aldolase_TIM"/>
</dbReference>
<evidence type="ECO:0000313" key="8">
    <source>
        <dbReference type="EMBL" id="MBD3325934.1"/>
    </source>
</evidence>
<dbReference type="Proteomes" id="UP000649604">
    <property type="component" value="Unassembled WGS sequence"/>
</dbReference>
<dbReference type="Pfam" id="PF01791">
    <property type="entry name" value="DeoC"/>
    <property type="match status" value="1"/>
</dbReference>
<proteinExistence type="inferred from homology"/>
<dbReference type="GO" id="GO:0009264">
    <property type="term" value="P:deoxyribonucleotide catabolic process"/>
    <property type="evidence" value="ECO:0007669"/>
    <property type="project" value="UniProtKB-UniRule"/>
</dbReference>
<dbReference type="PIRSF" id="PIRSF001357">
    <property type="entry name" value="DeoC"/>
    <property type="match status" value="1"/>
</dbReference>
<dbReference type="AlphaFoldDB" id="A0A9D5Q6K0"/>
<dbReference type="CDD" id="cd00959">
    <property type="entry name" value="DeoC"/>
    <property type="match status" value="1"/>
</dbReference>
<protein>
    <recommendedName>
        <fullName evidence="2 7">Deoxyribose-phosphate aldolase</fullName>
        <ecNumber evidence="2 7">4.1.2.4</ecNumber>
    </recommendedName>
</protein>
<dbReference type="GO" id="GO:0005737">
    <property type="term" value="C:cytoplasm"/>
    <property type="evidence" value="ECO:0007669"/>
    <property type="project" value="InterPro"/>
</dbReference>
<dbReference type="PANTHER" id="PTHR10889:SF1">
    <property type="entry name" value="DEOXYRIBOSE-PHOSPHATE ALDOLASE"/>
    <property type="match status" value="1"/>
</dbReference>
<evidence type="ECO:0000256" key="4">
    <source>
        <dbReference type="ARBA" id="ARBA00023239"/>
    </source>
</evidence>
<evidence type="ECO:0000256" key="5">
    <source>
        <dbReference type="ARBA" id="ARBA00023270"/>
    </source>
</evidence>
<comment type="catalytic activity">
    <reaction evidence="6">
        <text>2-deoxy-D-ribose 5-phosphate = D-glyceraldehyde 3-phosphate + acetaldehyde</text>
        <dbReference type="Rhea" id="RHEA:12821"/>
        <dbReference type="ChEBI" id="CHEBI:15343"/>
        <dbReference type="ChEBI" id="CHEBI:59776"/>
        <dbReference type="ChEBI" id="CHEBI:62877"/>
        <dbReference type="EC" id="4.1.2.4"/>
    </reaction>
</comment>
<dbReference type="InterPro" id="IPR011343">
    <property type="entry name" value="DeoC"/>
</dbReference>
<organism evidence="8 9">
    <name type="scientific">candidate division KSB3 bacterium</name>
    <dbReference type="NCBI Taxonomy" id="2044937"/>
    <lineage>
        <taxon>Bacteria</taxon>
        <taxon>candidate division KSB3</taxon>
    </lineage>
</organism>
<name>A0A9D5Q6K0_9BACT</name>
<gene>
    <name evidence="8" type="primary">deoC</name>
    <name evidence="8" type="ORF">GF339_15210</name>
</gene>
<evidence type="ECO:0000256" key="2">
    <source>
        <dbReference type="ARBA" id="ARBA00012515"/>
    </source>
</evidence>
<reference evidence="8" key="1">
    <citation type="submission" date="2019-11" db="EMBL/GenBank/DDBJ databases">
        <title>Microbial mats filling the niche in hypersaline microbial mats.</title>
        <authorList>
            <person name="Wong H.L."/>
            <person name="Macleod F.I."/>
            <person name="White R.A. III"/>
            <person name="Burns B.P."/>
        </authorList>
    </citation>
    <scope>NUCLEOTIDE SEQUENCE</scope>
    <source>
        <strain evidence="8">Rbin_158</strain>
    </source>
</reference>
<comment type="caution">
    <text evidence="8">The sequence shown here is derived from an EMBL/GenBank/DDBJ whole genome shotgun (WGS) entry which is preliminary data.</text>
</comment>
<feature type="non-terminal residue" evidence="8">
    <location>
        <position position="227"/>
    </location>
</feature>
<keyword evidence="3" id="KW-0963">Cytoplasm</keyword>
<dbReference type="PANTHER" id="PTHR10889">
    <property type="entry name" value="DEOXYRIBOSE-PHOSPHATE ALDOLASE"/>
    <property type="match status" value="1"/>
</dbReference>
<dbReference type="SUPFAM" id="SSF51569">
    <property type="entry name" value="Aldolase"/>
    <property type="match status" value="1"/>
</dbReference>
<evidence type="ECO:0000256" key="1">
    <source>
        <dbReference type="ARBA" id="ARBA00010936"/>
    </source>
</evidence>
<keyword evidence="5" id="KW-0704">Schiff base</keyword>
<accession>A0A9D5Q6K0</accession>
<dbReference type="InterPro" id="IPR028581">
    <property type="entry name" value="DeoC_typeI"/>
</dbReference>
<comment type="similarity">
    <text evidence="1">Belongs to the DeoC/FbaB aldolase family. DeoC type 1 subfamily.</text>
</comment>
<evidence type="ECO:0000256" key="6">
    <source>
        <dbReference type="ARBA" id="ARBA00048791"/>
    </source>
</evidence>
<dbReference type="GO" id="GO:0016052">
    <property type="term" value="P:carbohydrate catabolic process"/>
    <property type="evidence" value="ECO:0007669"/>
    <property type="project" value="TreeGrafter"/>
</dbReference>
<dbReference type="NCBIfam" id="TIGR00126">
    <property type="entry name" value="deoC"/>
    <property type="match status" value="1"/>
</dbReference>
<dbReference type="Gene3D" id="3.20.20.70">
    <property type="entry name" value="Aldolase class I"/>
    <property type="match status" value="1"/>
</dbReference>
<dbReference type="InterPro" id="IPR002915">
    <property type="entry name" value="DeoC/FbaB/LacD_aldolase"/>
</dbReference>
<keyword evidence="4 8" id="KW-0456">Lyase</keyword>